<evidence type="ECO:0000313" key="2">
    <source>
        <dbReference type="Proteomes" id="UP001153332"/>
    </source>
</evidence>
<protein>
    <submittedName>
        <fullName evidence="1">Uncharacterized protein</fullName>
    </submittedName>
</protein>
<name>A0ACC2JZ45_9PEZI</name>
<organism evidence="1 2">
    <name type="scientific">Lasiodiplodia mahajangana</name>
    <dbReference type="NCBI Taxonomy" id="1108764"/>
    <lineage>
        <taxon>Eukaryota</taxon>
        <taxon>Fungi</taxon>
        <taxon>Dikarya</taxon>
        <taxon>Ascomycota</taxon>
        <taxon>Pezizomycotina</taxon>
        <taxon>Dothideomycetes</taxon>
        <taxon>Dothideomycetes incertae sedis</taxon>
        <taxon>Botryosphaeriales</taxon>
        <taxon>Botryosphaeriaceae</taxon>
        <taxon>Lasiodiplodia</taxon>
    </lineage>
</organism>
<sequence>MDESSAVQRLTKANLSRLQFEISRLDSLPKDELKRAKYDVWGFLCRLSRIGSEANRICAIEDVYVTGTASVGYRGNAVPAPDVQDPGFWQTKLQDLEAKYRRTLDFKGTKRSVYLRMRQMNRYGREGYDFLAGYELYIAGDKDIRYRGNRNPEPNLQDVTYWKEQRDYLESKYWKVQHAWHKRRRQESGIPEAPTLNTEEKEEMASTERREDYISNWPKREKEIELWVDNTQDTGDGLSEPCSPVFHGLSDLASLDGIEGSVGRPVGINTRTGRSRLARLSVYDRMVALWDLGGEGREIIKNDELHVAGRFDICYKRDRIPRPNLQDPTYWEAKLEYFTGKLVSLLRDRYKEDDSSLSPWVCFDDEDRDRLPIPSRASDVSSSAFSIIPDPRPSPASVRAFEVLEEQRYLYGILKEDFFENEGRQILENDEIYIAGPYDVRYRWKSGPMPDLQDPKYWRQKKEYFRLQHIQSLGPVSHENPNWPSYPKKNDTQAPAIESLVRETAPAQNPITPQSGVIDTQATESPEGSKRKRDIQLDDMSQCDSRGTLHPTKRRKSSARQANGICTEGSPTAAAPQHRRKQRKTYEKVRSSRRIAGQPPEFGLLPERGDEPQPYEDLTQHVSPYISTMSNPSPRSRRRPNKPTEVKGAKPRGIPKPVQERAGRPRRPRRG</sequence>
<proteinExistence type="predicted"/>
<dbReference type="EMBL" id="JAPUUL010000089">
    <property type="protein sequence ID" value="KAJ8132746.1"/>
    <property type="molecule type" value="Genomic_DNA"/>
</dbReference>
<accession>A0ACC2JZ45</accession>
<keyword evidence="2" id="KW-1185">Reference proteome</keyword>
<reference evidence="1" key="1">
    <citation type="submission" date="2022-12" db="EMBL/GenBank/DDBJ databases">
        <title>Genome Sequence of Lasiodiplodia mahajangana.</title>
        <authorList>
            <person name="Buettner E."/>
        </authorList>
    </citation>
    <scope>NUCLEOTIDE SEQUENCE</scope>
    <source>
        <strain evidence="1">VT137</strain>
    </source>
</reference>
<gene>
    <name evidence="1" type="ORF">O1611_g876</name>
</gene>
<dbReference type="Proteomes" id="UP001153332">
    <property type="component" value="Unassembled WGS sequence"/>
</dbReference>
<evidence type="ECO:0000313" key="1">
    <source>
        <dbReference type="EMBL" id="KAJ8132746.1"/>
    </source>
</evidence>
<comment type="caution">
    <text evidence="1">The sequence shown here is derived from an EMBL/GenBank/DDBJ whole genome shotgun (WGS) entry which is preliminary data.</text>
</comment>